<dbReference type="KEGG" id="tped:TPE_2326"/>
<keyword evidence="2" id="KW-1185">Reference proteome</keyword>
<dbReference type="GeneID" id="301091289"/>
<gene>
    <name evidence="1" type="ORF">TPE_2326</name>
</gene>
<dbReference type="Proteomes" id="UP000015620">
    <property type="component" value="Chromosome"/>
</dbReference>
<name>S5ZWM4_9SPIR</name>
<dbReference type="PATRIC" id="fig|1291379.3.peg.2299"/>
<reference evidence="1 2" key="1">
    <citation type="journal article" date="2013" name="PLoS ONE">
        <title>Genome-Wide Relatedness of Treponema pedis, from Gingiva and Necrotic Skin Lesions of Pigs, with the Human Oral Pathogen Treponema denticola.</title>
        <authorList>
            <person name="Svartstrom O."/>
            <person name="Mushtaq M."/>
            <person name="Pringle M."/>
            <person name="Segerman B."/>
        </authorList>
    </citation>
    <scope>NUCLEOTIDE SEQUENCE [LARGE SCALE GENOMIC DNA]</scope>
    <source>
        <strain evidence="1">T A4</strain>
    </source>
</reference>
<dbReference type="STRING" id="1291379.TPE_2326"/>
<accession>S5ZWM4</accession>
<protein>
    <submittedName>
        <fullName evidence="1">Uncharacterized protein</fullName>
    </submittedName>
</protein>
<dbReference type="AlphaFoldDB" id="S5ZWM4"/>
<dbReference type="EMBL" id="CP004120">
    <property type="protein sequence ID" value="AGT44800.1"/>
    <property type="molecule type" value="Genomic_DNA"/>
</dbReference>
<dbReference type="HOGENOM" id="CLU_3031122_0_0_12"/>
<evidence type="ECO:0000313" key="2">
    <source>
        <dbReference type="Proteomes" id="UP000015620"/>
    </source>
</evidence>
<sequence length="55" mass="6355">MKLKNGTAAEKADGELKEFLQYMSRNNPYAIFVKKIKGRVNKLKETEEIFIPLPI</sequence>
<evidence type="ECO:0000313" key="1">
    <source>
        <dbReference type="EMBL" id="AGT44800.1"/>
    </source>
</evidence>
<organism evidence="1 2">
    <name type="scientific">Treponema pedis str. T A4</name>
    <dbReference type="NCBI Taxonomy" id="1291379"/>
    <lineage>
        <taxon>Bacteria</taxon>
        <taxon>Pseudomonadati</taxon>
        <taxon>Spirochaetota</taxon>
        <taxon>Spirochaetia</taxon>
        <taxon>Spirochaetales</taxon>
        <taxon>Treponemataceae</taxon>
        <taxon>Treponema</taxon>
    </lineage>
</organism>
<proteinExistence type="predicted"/>
<dbReference type="RefSeq" id="WP_020966096.1">
    <property type="nucleotide sequence ID" value="NC_022097.1"/>
</dbReference>